<dbReference type="KEGG" id="aab:A4R43_14505"/>
<name>A0A344L6C4_9PSEU</name>
<reference evidence="2 3" key="1">
    <citation type="submission" date="2016-04" db="EMBL/GenBank/DDBJ databases">
        <title>Complete genome sequence and analysis of deep-sea sediment isolate, Amycolatopsis sp. WP1.</title>
        <authorList>
            <person name="Wang H."/>
            <person name="Chen S."/>
            <person name="Wu Q."/>
        </authorList>
    </citation>
    <scope>NUCLEOTIDE SEQUENCE [LARGE SCALE GENOMIC DNA]</scope>
    <source>
        <strain evidence="2 3">WP1</strain>
    </source>
</reference>
<keyword evidence="3" id="KW-1185">Reference proteome</keyword>
<gene>
    <name evidence="2" type="ORF">A4R43_14505</name>
</gene>
<protein>
    <submittedName>
        <fullName evidence="2">Uncharacterized protein</fullName>
    </submittedName>
</protein>
<dbReference type="Proteomes" id="UP000250434">
    <property type="component" value="Chromosome"/>
</dbReference>
<proteinExistence type="predicted"/>
<accession>A0A344L6C4</accession>
<feature type="region of interest" description="Disordered" evidence="1">
    <location>
        <begin position="195"/>
        <end position="216"/>
    </location>
</feature>
<evidence type="ECO:0000256" key="1">
    <source>
        <dbReference type="SAM" id="MobiDB-lite"/>
    </source>
</evidence>
<dbReference type="RefSeq" id="WP_236809005.1">
    <property type="nucleotide sequence ID" value="NZ_CP015163.1"/>
</dbReference>
<sequence>MGWWNQPRDEKGRWTKSGTGLAAATVAGLMAFGGGAVGGGTASVGAGSGSGAVNSVSKSGGKQAAKKGQHGNAFRQLKMKNIRKNTQRGLNCAKHSFGDVQQFFLRTPCRELDRMLFAVNDEQGNEIAVSIAWVRMGKAGDAAEFKSLVDIDGTGNVSPPAGAALGLTGVEFTGRYYDSRRDGTLVVVAEAAPAGGRPSEQLLHDTADVASEFPQP</sequence>
<dbReference type="AlphaFoldDB" id="A0A344L6C4"/>
<evidence type="ECO:0000313" key="2">
    <source>
        <dbReference type="EMBL" id="AXB43598.1"/>
    </source>
</evidence>
<organism evidence="2 3">
    <name type="scientific">Amycolatopsis albispora</name>
    <dbReference type="NCBI Taxonomy" id="1804986"/>
    <lineage>
        <taxon>Bacteria</taxon>
        <taxon>Bacillati</taxon>
        <taxon>Actinomycetota</taxon>
        <taxon>Actinomycetes</taxon>
        <taxon>Pseudonocardiales</taxon>
        <taxon>Pseudonocardiaceae</taxon>
        <taxon>Amycolatopsis</taxon>
    </lineage>
</organism>
<evidence type="ECO:0000313" key="3">
    <source>
        <dbReference type="Proteomes" id="UP000250434"/>
    </source>
</evidence>
<dbReference type="EMBL" id="CP015163">
    <property type="protein sequence ID" value="AXB43598.1"/>
    <property type="molecule type" value="Genomic_DNA"/>
</dbReference>
<feature type="region of interest" description="Disordered" evidence="1">
    <location>
        <begin position="48"/>
        <end position="70"/>
    </location>
</feature>
<feature type="compositionally biased region" description="Low complexity" evidence="1">
    <location>
        <begin position="51"/>
        <end position="63"/>
    </location>
</feature>